<feature type="region of interest" description="Disordered" evidence="1">
    <location>
        <begin position="64"/>
        <end position="93"/>
    </location>
</feature>
<evidence type="ECO:0000313" key="2">
    <source>
        <dbReference type="Proteomes" id="UP000050741"/>
    </source>
</evidence>
<keyword evidence="2" id="KW-1185">Reference proteome</keyword>
<sequence length="93" mass="10020">MRKPLSLSVLKTTKGSTAAVDAALRVQPVQQEEAPDVQGEGKLQADTAVEAAAAFDKKARAHKRCSEQADATDANMTKKKRVDSEAEPDVKER</sequence>
<organism evidence="2 3">
    <name type="scientific">Globodera pallida</name>
    <name type="common">Potato cyst nematode worm</name>
    <name type="synonym">Heterodera pallida</name>
    <dbReference type="NCBI Taxonomy" id="36090"/>
    <lineage>
        <taxon>Eukaryota</taxon>
        <taxon>Metazoa</taxon>
        <taxon>Ecdysozoa</taxon>
        <taxon>Nematoda</taxon>
        <taxon>Chromadorea</taxon>
        <taxon>Rhabditida</taxon>
        <taxon>Tylenchina</taxon>
        <taxon>Tylenchomorpha</taxon>
        <taxon>Tylenchoidea</taxon>
        <taxon>Heteroderidae</taxon>
        <taxon>Heteroderinae</taxon>
        <taxon>Globodera</taxon>
    </lineage>
</organism>
<dbReference type="AlphaFoldDB" id="A0A183BIT5"/>
<accession>A0A183BIT5</accession>
<evidence type="ECO:0000256" key="1">
    <source>
        <dbReference type="SAM" id="MobiDB-lite"/>
    </source>
</evidence>
<name>A0A183BIT5_GLOPA</name>
<reference evidence="3" key="3">
    <citation type="submission" date="2016-06" db="UniProtKB">
        <authorList>
            <consortium name="WormBaseParasite"/>
        </authorList>
    </citation>
    <scope>IDENTIFICATION</scope>
</reference>
<protein>
    <submittedName>
        <fullName evidence="3">4F5 domain-containing protein</fullName>
    </submittedName>
</protein>
<proteinExistence type="predicted"/>
<reference evidence="2" key="1">
    <citation type="submission" date="2013-12" db="EMBL/GenBank/DDBJ databases">
        <authorList>
            <person name="Aslett M."/>
        </authorList>
    </citation>
    <scope>NUCLEOTIDE SEQUENCE [LARGE SCALE GENOMIC DNA]</scope>
    <source>
        <strain evidence="2">Lindley</strain>
    </source>
</reference>
<evidence type="ECO:0000313" key="3">
    <source>
        <dbReference type="WBParaSite" id="GPLIN_000051400"/>
    </source>
</evidence>
<dbReference type="WBParaSite" id="GPLIN_000051400">
    <property type="protein sequence ID" value="GPLIN_000051400"/>
    <property type="gene ID" value="GPLIN_000051400"/>
</dbReference>
<feature type="compositionally biased region" description="Basic and acidic residues" evidence="1">
    <location>
        <begin position="82"/>
        <end position="93"/>
    </location>
</feature>
<reference evidence="2" key="2">
    <citation type="submission" date="2014-05" db="EMBL/GenBank/DDBJ databases">
        <title>The genome and life-stage specific transcriptomes of Globodera pallida elucidate key aspects of plant parasitism by a cyst nematode.</title>
        <authorList>
            <person name="Cotton J.A."/>
            <person name="Lilley C.J."/>
            <person name="Jones L.M."/>
            <person name="Kikuchi T."/>
            <person name="Reid A.J."/>
            <person name="Thorpe P."/>
            <person name="Tsai I.J."/>
            <person name="Beasley H."/>
            <person name="Blok V."/>
            <person name="Cock P.J.A."/>
            <person name="Van den Akker S.E."/>
            <person name="Holroyd N."/>
            <person name="Hunt M."/>
            <person name="Mantelin S."/>
            <person name="Naghra H."/>
            <person name="Pain A."/>
            <person name="Palomares-Rius J.E."/>
            <person name="Zarowiecki M."/>
            <person name="Berriman M."/>
            <person name="Jones J.T."/>
            <person name="Urwin P.E."/>
        </authorList>
    </citation>
    <scope>NUCLEOTIDE SEQUENCE [LARGE SCALE GENOMIC DNA]</scope>
    <source>
        <strain evidence="2">Lindley</strain>
    </source>
</reference>
<dbReference type="Proteomes" id="UP000050741">
    <property type="component" value="Unassembled WGS sequence"/>
</dbReference>